<keyword evidence="4 5" id="KW-0472">Membrane</keyword>
<name>S3ZSS1_9ACTN</name>
<dbReference type="AlphaFoldDB" id="S3ZSS1"/>
<evidence type="ECO:0000313" key="8">
    <source>
        <dbReference type="Proteomes" id="UP000014629"/>
    </source>
</evidence>
<dbReference type="PANTHER" id="PTHR37958:SF1">
    <property type="entry name" value="SODIUM-POTASSIUM_PROTON ANTIPORTER CHAA"/>
    <property type="match status" value="1"/>
</dbReference>
<dbReference type="GO" id="GO:0015385">
    <property type="term" value="F:sodium:proton antiporter activity"/>
    <property type="evidence" value="ECO:0007669"/>
    <property type="project" value="TreeGrafter"/>
</dbReference>
<organism evidence="7 8">
    <name type="scientific">Streptomyces aurantiacus JA 4570</name>
    <dbReference type="NCBI Taxonomy" id="1286094"/>
    <lineage>
        <taxon>Bacteria</taxon>
        <taxon>Bacillati</taxon>
        <taxon>Actinomycetota</taxon>
        <taxon>Actinomycetes</taxon>
        <taxon>Kitasatosporales</taxon>
        <taxon>Streptomycetaceae</taxon>
        <taxon>Streptomyces</taxon>
        <taxon>Streptomyces aurantiacus group</taxon>
    </lineage>
</organism>
<feature type="domain" description="Sodium/calcium exchanger membrane region" evidence="6">
    <location>
        <begin position="71"/>
        <end position="224"/>
    </location>
</feature>
<feature type="transmembrane region" description="Helical" evidence="5">
    <location>
        <begin position="138"/>
        <end position="159"/>
    </location>
</feature>
<dbReference type="EMBL" id="AOPZ01000041">
    <property type="protein sequence ID" value="EPH45839.1"/>
    <property type="molecule type" value="Genomic_DNA"/>
</dbReference>
<feature type="transmembrane region" description="Helical" evidence="5">
    <location>
        <begin position="323"/>
        <end position="348"/>
    </location>
</feature>
<feature type="transmembrane region" description="Helical" evidence="5">
    <location>
        <begin position="293"/>
        <end position="311"/>
    </location>
</feature>
<evidence type="ECO:0000256" key="2">
    <source>
        <dbReference type="ARBA" id="ARBA00022692"/>
    </source>
</evidence>
<evidence type="ECO:0000313" key="7">
    <source>
        <dbReference type="EMBL" id="EPH45839.1"/>
    </source>
</evidence>
<gene>
    <name evidence="7" type="ORF">STRAU_1090</name>
</gene>
<feature type="transmembrane region" description="Helical" evidence="5">
    <location>
        <begin position="102"/>
        <end position="123"/>
    </location>
</feature>
<sequence length="402" mass="41506">MKNHPERCTVLDRAPLPHRKAHMKSRPSRARGSIEDMIPRLRAVTARWTAAVPVLGVVLLALTWGRDLSGVVVALVTAVLAGAVLAAVHHAEVIAHRVGEPFGSLVLAVAVTIIEVALIVTLMADGGDKSSTLARDTVFAAVMITCNGILGLCLLTGALRHRVAVFNSEGTGAALATVATLATLSLVLPTFTTSKPGPEFSTAQLTFAALASLVLYGLFVATQTVRHRDYFLPVTKEGEVVDADDHAEGPSARTALISLGLLALALIGVVGLAKGVSPTIESGVESAGLPHAVVGVIIALLVLLPETIAAVRAARRDRVQTSLNLALGSAMASIGLTIPAVAIASVWLSGPLVLGLSSTHMVLLVLTVLVGTLTVVPGRATPLQGGVHLVLFAAYLELAINP</sequence>
<reference evidence="7 8" key="1">
    <citation type="submission" date="2013-02" db="EMBL/GenBank/DDBJ databases">
        <title>Draft Genome Sequence of Streptomyces aurantiacus, Which Produces Setomimycin.</title>
        <authorList>
            <person name="Gruening B.A."/>
            <person name="Praeg A."/>
            <person name="Erxleben A."/>
            <person name="Guenther S."/>
            <person name="Mueller M."/>
        </authorList>
    </citation>
    <scope>NUCLEOTIDE SEQUENCE [LARGE SCALE GENOMIC DNA]</scope>
    <source>
        <strain evidence="7 8">JA 4570</strain>
    </source>
</reference>
<proteinExistence type="predicted"/>
<feature type="transmembrane region" description="Helical" evidence="5">
    <location>
        <begin position="255"/>
        <end position="273"/>
    </location>
</feature>
<dbReference type="PANTHER" id="PTHR37958">
    <property type="entry name" value="SODIUM-POTASSIUM/PROTON ANTIPORTER CHAA"/>
    <property type="match status" value="1"/>
</dbReference>
<accession>S3ZSS1</accession>
<evidence type="ECO:0000259" key="6">
    <source>
        <dbReference type="Pfam" id="PF01699"/>
    </source>
</evidence>
<feature type="transmembrane region" description="Helical" evidence="5">
    <location>
        <begin position="71"/>
        <end position="90"/>
    </location>
</feature>
<feature type="transmembrane region" description="Helical" evidence="5">
    <location>
        <begin position="354"/>
        <end position="376"/>
    </location>
</feature>
<dbReference type="GO" id="GO:0015386">
    <property type="term" value="F:potassium:proton antiporter activity"/>
    <property type="evidence" value="ECO:0007669"/>
    <property type="project" value="TreeGrafter"/>
</dbReference>
<feature type="transmembrane region" description="Helical" evidence="5">
    <location>
        <begin position="203"/>
        <end position="221"/>
    </location>
</feature>
<dbReference type="PATRIC" id="fig|1286094.4.peg.1070"/>
<evidence type="ECO:0000256" key="5">
    <source>
        <dbReference type="SAM" id="Phobius"/>
    </source>
</evidence>
<comment type="caution">
    <text evidence="7">The sequence shown here is derived from an EMBL/GenBank/DDBJ whole genome shotgun (WGS) entry which is preliminary data.</text>
</comment>
<feature type="transmembrane region" description="Helical" evidence="5">
    <location>
        <begin position="46"/>
        <end position="65"/>
    </location>
</feature>
<keyword evidence="8" id="KW-1185">Reference proteome</keyword>
<evidence type="ECO:0000256" key="4">
    <source>
        <dbReference type="ARBA" id="ARBA00023136"/>
    </source>
</evidence>
<dbReference type="GO" id="GO:0005886">
    <property type="term" value="C:plasma membrane"/>
    <property type="evidence" value="ECO:0007669"/>
    <property type="project" value="TreeGrafter"/>
</dbReference>
<comment type="subcellular location">
    <subcellularLocation>
        <location evidence="1">Membrane</location>
        <topology evidence="1">Multi-pass membrane protein</topology>
    </subcellularLocation>
</comment>
<evidence type="ECO:0000256" key="1">
    <source>
        <dbReference type="ARBA" id="ARBA00004141"/>
    </source>
</evidence>
<keyword evidence="3 5" id="KW-1133">Transmembrane helix</keyword>
<feature type="transmembrane region" description="Helical" evidence="5">
    <location>
        <begin position="171"/>
        <end position="191"/>
    </location>
</feature>
<keyword evidence="2 5" id="KW-0812">Transmembrane</keyword>
<dbReference type="InterPro" id="IPR004837">
    <property type="entry name" value="NaCa_Exmemb"/>
</dbReference>
<dbReference type="Proteomes" id="UP000014629">
    <property type="component" value="Unassembled WGS sequence"/>
</dbReference>
<protein>
    <submittedName>
        <fullName evidence="7">Putative ionic transporter y4hA</fullName>
    </submittedName>
</protein>
<dbReference type="InterPro" id="IPR052946">
    <property type="entry name" value="Alkaline_pH_Ca-Antiporter"/>
</dbReference>
<feature type="domain" description="Sodium/calcium exchanger membrane region" evidence="6">
    <location>
        <begin position="258"/>
        <end position="399"/>
    </location>
</feature>
<dbReference type="Pfam" id="PF01699">
    <property type="entry name" value="Na_Ca_ex"/>
    <property type="match status" value="2"/>
</dbReference>
<evidence type="ECO:0000256" key="3">
    <source>
        <dbReference type="ARBA" id="ARBA00022989"/>
    </source>
</evidence>